<protein>
    <submittedName>
        <fullName evidence="1">Uncharacterized protein</fullName>
    </submittedName>
</protein>
<name>A0A382W012_9ZZZZ</name>
<sequence length="40" mass="4612">MTVIKCAPQARGSTDDNRYHWQDNYDDYACSGTVWPLCMV</sequence>
<dbReference type="AlphaFoldDB" id="A0A382W012"/>
<evidence type="ECO:0000313" key="1">
    <source>
        <dbReference type="EMBL" id="SVD52014.1"/>
    </source>
</evidence>
<reference evidence="1" key="1">
    <citation type="submission" date="2018-05" db="EMBL/GenBank/DDBJ databases">
        <authorList>
            <person name="Lanie J.A."/>
            <person name="Ng W.-L."/>
            <person name="Kazmierczak K.M."/>
            <person name="Andrzejewski T.M."/>
            <person name="Davidsen T.M."/>
            <person name="Wayne K.J."/>
            <person name="Tettelin H."/>
            <person name="Glass J.I."/>
            <person name="Rusch D."/>
            <person name="Podicherti R."/>
            <person name="Tsui H.-C.T."/>
            <person name="Winkler M.E."/>
        </authorList>
    </citation>
    <scope>NUCLEOTIDE SEQUENCE</scope>
</reference>
<accession>A0A382W012</accession>
<gene>
    <name evidence="1" type="ORF">METZ01_LOCUS404868</name>
</gene>
<organism evidence="1">
    <name type="scientific">marine metagenome</name>
    <dbReference type="NCBI Taxonomy" id="408172"/>
    <lineage>
        <taxon>unclassified sequences</taxon>
        <taxon>metagenomes</taxon>
        <taxon>ecological metagenomes</taxon>
    </lineage>
</organism>
<dbReference type="EMBL" id="UINC01155895">
    <property type="protein sequence ID" value="SVD52014.1"/>
    <property type="molecule type" value="Genomic_DNA"/>
</dbReference>
<proteinExistence type="predicted"/>